<dbReference type="STRING" id="142842.SAMN02745118_00594"/>
<sequence length="254" mass="27865">MKVYFIGAGPGDPELITVKGQKIIKKADLIIYAGSLVNPAVLDVAKNNSEIYDSAAMTLEEVLEKMEAAIADGKLVARVHTGDPSIYGAIQEQMDALEEKGIDYEVIPGVSSFLATAAALKREYTLPDVSQTVIVTRLEGRTSVPDKEKLHKLAKHNASMAIFLSVHMIEDVVKELAQEYPIKTPVAVVQKASWFDEKKVVGTLETIAAKVKEAEINKTAMVVVGDFLDTEYSKSKLYDKDFSHEYRKSKTGSN</sequence>
<dbReference type="SUPFAM" id="SSF53790">
    <property type="entry name" value="Tetrapyrrole methylase"/>
    <property type="match status" value="1"/>
</dbReference>
<dbReference type="InterPro" id="IPR014776">
    <property type="entry name" value="4pyrrole_Mease_sub2"/>
</dbReference>
<evidence type="ECO:0000256" key="1">
    <source>
        <dbReference type="ARBA" id="ARBA00004953"/>
    </source>
</evidence>
<dbReference type="InterPro" id="IPR003043">
    <property type="entry name" value="Uropor_MeTrfase_CS"/>
</dbReference>
<keyword evidence="5 8" id="KW-0808">Transferase</keyword>
<dbReference type="EMBL" id="FUWM01000005">
    <property type="protein sequence ID" value="SJZ37133.1"/>
    <property type="molecule type" value="Genomic_DNA"/>
</dbReference>
<dbReference type="Gene3D" id="3.40.1010.10">
    <property type="entry name" value="Cobalt-precorrin-4 Transmethylase, Domain 1"/>
    <property type="match status" value="1"/>
</dbReference>
<dbReference type="GO" id="GO:0032259">
    <property type="term" value="P:methylation"/>
    <property type="evidence" value="ECO:0007669"/>
    <property type="project" value="UniProtKB-KW"/>
</dbReference>
<dbReference type="UniPathway" id="UPA00148"/>
<keyword evidence="4 8" id="KW-0489">Methyltransferase</keyword>
<dbReference type="Proteomes" id="UP000190625">
    <property type="component" value="Unassembled WGS sequence"/>
</dbReference>
<dbReference type="GO" id="GO:0046026">
    <property type="term" value="F:precorrin-4 C11-methyltransferase activity"/>
    <property type="evidence" value="ECO:0007669"/>
    <property type="project" value="InterPro"/>
</dbReference>
<dbReference type="PANTHER" id="PTHR45790">
    <property type="entry name" value="SIROHEME SYNTHASE-RELATED"/>
    <property type="match status" value="1"/>
</dbReference>
<dbReference type="PANTHER" id="PTHR45790:SF4">
    <property type="entry name" value="COBALT-PRECORRIN-4 C(11)-METHYLTRANSFERASE"/>
    <property type="match status" value="1"/>
</dbReference>
<evidence type="ECO:0000256" key="5">
    <source>
        <dbReference type="ARBA" id="ARBA00022679"/>
    </source>
</evidence>
<dbReference type="RefSeq" id="WP_078809098.1">
    <property type="nucleotide sequence ID" value="NZ_FUWM01000005.1"/>
</dbReference>
<dbReference type="InterPro" id="IPR014777">
    <property type="entry name" value="4pyrrole_Mease_sub1"/>
</dbReference>
<evidence type="ECO:0000256" key="6">
    <source>
        <dbReference type="ARBA" id="ARBA00022691"/>
    </source>
</evidence>
<dbReference type="Pfam" id="PF00590">
    <property type="entry name" value="TP_methylase"/>
    <property type="match status" value="1"/>
</dbReference>
<protein>
    <submittedName>
        <fullName evidence="8">Cobalt-precorrin 4 C11-methyltransferase</fullName>
    </submittedName>
</protein>
<evidence type="ECO:0000256" key="4">
    <source>
        <dbReference type="ARBA" id="ARBA00022603"/>
    </source>
</evidence>
<keyword evidence="3" id="KW-0169">Cobalamin biosynthesis</keyword>
<keyword evidence="9" id="KW-1185">Reference proteome</keyword>
<feature type="domain" description="Tetrapyrrole methylase" evidence="7">
    <location>
        <begin position="2"/>
        <end position="207"/>
    </location>
</feature>
<evidence type="ECO:0000313" key="8">
    <source>
        <dbReference type="EMBL" id="SJZ37133.1"/>
    </source>
</evidence>
<dbReference type="CDD" id="cd11641">
    <property type="entry name" value="Precorrin-4_C11-MT"/>
    <property type="match status" value="1"/>
</dbReference>
<dbReference type="InterPro" id="IPR035996">
    <property type="entry name" value="4pyrrol_Methylase_sf"/>
</dbReference>
<keyword evidence="6" id="KW-0949">S-adenosyl-L-methionine</keyword>
<evidence type="ECO:0000259" key="7">
    <source>
        <dbReference type="Pfam" id="PF00590"/>
    </source>
</evidence>
<evidence type="ECO:0000313" key="9">
    <source>
        <dbReference type="Proteomes" id="UP000190625"/>
    </source>
</evidence>
<dbReference type="PROSITE" id="PS00839">
    <property type="entry name" value="SUMT_1"/>
    <property type="match status" value="1"/>
</dbReference>
<dbReference type="InterPro" id="IPR006362">
    <property type="entry name" value="Cbl_synth_CobM/CibF"/>
</dbReference>
<dbReference type="Gene3D" id="3.30.950.10">
    <property type="entry name" value="Methyltransferase, Cobalt-precorrin-4 Transmethylase, Domain 2"/>
    <property type="match status" value="1"/>
</dbReference>
<dbReference type="OrthoDB" id="9815856at2"/>
<evidence type="ECO:0000256" key="3">
    <source>
        <dbReference type="ARBA" id="ARBA00022573"/>
    </source>
</evidence>
<proteinExistence type="inferred from homology"/>
<comment type="pathway">
    <text evidence="1">Cofactor biosynthesis; adenosylcobalamin biosynthesis.</text>
</comment>
<gene>
    <name evidence="8" type="ORF">SAMN02745118_00594</name>
</gene>
<name>A0A1T4K464_9FIRM</name>
<evidence type="ECO:0000256" key="2">
    <source>
        <dbReference type="ARBA" id="ARBA00005879"/>
    </source>
</evidence>
<dbReference type="InterPro" id="IPR000878">
    <property type="entry name" value="4pyrrol_Mease"/>
</dbReference>
<dbReference type="InterPro" id="IPR050161">
    <property type="entry name" value="Siro_Cobalamin_biosynth"/>
</dbReference>
<reference evidence="9" key="1">
    <citation type="submission" date="2017-02" db="EMBL/GenBank/DDBJ databases">
        <authorList>
            <person name="Varghese N."/>
            <person name="Submissions S."/>
        </authorList>
    </citation>
    <scope>NUCLEOTIDE SEQUENCE [LARGE SCALE GENOMIC DNA]</scope>
    <source>
        <strain evidence="9">ATCC BAA-73</strain>
    </source>
</reference>
<dbReference type="GO" id="GO:0009236">
    <property type="term" value="P:cobalamin biosynthetic process"/>
    <property type="evidence" value="ECO:0007669"/>
    <property type="project" value="UniProtKB-UniPathway"/>
</dbReference>
<comment type="similarity">
    <text evidence="2">Belongs to the precorrin methyltransferase family.</text>
</comment>
<dbReference type="AlphaFoldDB" id="A0A1T4K464"/>
<accession>A0A1T4K464</accession>
<organism evidence="8 9">
    <name type="scientific">Selenihalanaerobacter shriftii</name>
    <dbReference type="NCBI Taxonomy" id="142842"/>
    <lineage>
        <taxon>Bacteria</taxon>
        <taxon>Bacillati</taxon>
        <taxon>Bacillota</taxon>
        <taxon>Clostridia</taxon>
        <taxon>Halanaerobiales</taxon>
        <taxon>Halobacteroidaceae</taxon>
        <taxon>Selenihalanaerobacter</taxon>
    </lineage>
</organism>
<dbReference type="NCBIfam" id="TIGR01465">
    <property type="entry name" value="cobM_cbiF"/>
    <property type="match status" value="1"/>
</dbReference>